<reference evidence="2" key="1">
    <citation type="submission" date="2022-11" db="UniProtKB">
        <authorList>
            <consortium name="WormBaseParasite"/>
        </authorList>
    </citation>
    <scope>IDENTIFICATION</scope>
</reference>
<proteinExistence type="predicted"/>
<accession>A0A915K505</accession>
<protein>
    <submittedName>
        <fullName evidence="2">Uncharacterized protein</fullName>
    </submittedName>
</protein>
<organism evidence="1 2">
    <name type="scientific">Romanomermis culicivorax</name>
    <name type="common">Nematode worm</name>
    <dbReference type="NCBI Taxonomy" id="13658"/>
    <lineage>
        <taxon>Eukaryota</taxon>
        <taxon>Metazoa</taxon>
        <taxon>Ecdysozoa</taxon>
        <taxon>Nematoda</taxon>
        <taxon>Enoplea</taxon>
        <taxon>Dorylaimia</taxon>
        <taxon>Mermithida</taxon>
        <taxon>Mermithoidea</taxon>
        <taxon>Mermithidae</taxon>
        <taxon>Romanomermis</taxon>
    </lineage>
</organism>
<evidence type="ECO:0000313" key="2">
    <source>
        <dbReference type="WBParaSite" id="nRc.2.0.1.t33284-RA"/>
    </source>
</evidence>
<dbReference type="AlphaFoldDB" id="A0A915K505"/>
<keyword evidence="1" id="KW-1185">Reference proteome</keyword>
<dbReference type="Proteomes" id="UP000887565">
    <property type="component" value="Unplaced"/>
</dbReference>
<name>A0A915K505_ROMCU</name>
<sequence length="95" mass="10847">MVYALNSEIHNTILKLVKPKTEFTIEVVGIRRRICLQTLEGHKINGTTSHNEIVLLGDYSDGWYDLILAFCLSDFLSTIHCLTSTQIKHELMDLI</sequence>
<dbReference type="WBParaSite" id="nRc.2.0.1.t33284-RA">
    <property type="protein sequence ID" value="nRc.2.0.1.t33284-RA"/>
    <property type="gene ID" value="nRc.2.0.1.g33284"/>
</dbReference>
<evidence type="ECO:0000313" key="1">
    <source>
        <dbReference type="Proteomes" id="UP000887565"/>
    </source>
</evidence>